<dbReference type="RefSeq" id="XP_013023923.1">
    <property type="nucleotide sequence ID" value="XM_013168469.1"/>
</dbReference>
<dbReference type="InterPro" id="IPR036291">
    <property type="entry name" value="NAD(P)-bd_dom_sf"/>
</dbReference>
<dbReference type="EMBL" id="KE546991">
    <property type="protein sequence ID" value="EPY51354.1"/>
    <property type="molecule type" value="Genomic_DNA"/>
</dbReference>
<dbReference type="STRING" id="653667.S9VYR9"/>
<keyword evidence="2" id="KW-0597">Phosphoprotein</keyword>
<dbReference type="SUPFAM" id="SSF47336">
    <property type="entry name" value="ACP-like"/>
    <property type="match status" value="1"/>
</dbReference>
<dbReference type="OMA" id="VAPYSSH"/>
<gene>
    <name evidence="4" type="ORF">SPOG_02527</name>
</gene>
<proteinExistence type="predicted"/>
<name>S9VYR9_SCHCR</name>
<dbReference type="eggNOG" id="KOG1178">
    <property type="taxonomic scope" value="Eukaryota"/>
</dbReference>
<dbReference type="SUPFAM" id="SSF51735">
    <property type="entry name" value="NAD(P)-binding Rossmann-fold domains"/>
    <property type="match status" value="1"/>
</dbReference>
<evidence type="ECO:0000256" key="2">
    <source>
        <dbReference type="ARBA" id="ARBA00022553"/>
    </source>
</evidence>
<evidence type="ECO:0000256" key="1">
    <source>
        <dbReference type="ARBA" id="ARBA00022450"/>
    </source>
</evidence>
<keyword evidence="5" id="KW-1185">Reference proteome</keyword>
<dbReference type="AlphaFoldDB" id="S9VYR9"/>
<dbReference type="PANTHER" id="PTHR43439">
    <property type="entry name" value="PHENYLACETATE-COENZYME A LIGASE"/>
    <property type="match status" value="1"/>
</dbReference>
<feature type="domain" description="Carrier" evidence="3">
    <location>
        <begin position="522"/>
        <end position="599"/>
    </location>
</feature>
<dbReference type="InterPro" id="IPR013120">
    <property type="entry name" value="FAR_NAD-bd"/>
</dbReference>
<protein>
    <submittedName>
        <fullName evidence="4">Male sterility protein</fullName>
    </submittedName>
</protein>
<dbReference type="InterPro" id="IPR020845">
    <property type="entry name" value="AMP-binding_CS"/>
</dbReference>
<dbReference type="SUPFAM" id="SSF56801">
    <property type="entry name" value="Acetyl-CoA synthetase-like"/>
    <property type="match status" value="1"/>
</dbReference>
<dbReference type="InterPro" id="IPR051414">
    <property type="entry name" value="Adenylate-forming_Reductase"/>
</dbReference>
<dbReference type="Gene3D" id="3.40.50.720">
    <property type="entry name" value="NAD(P)-binding Rossmann-like Domain"/>
    <property type="match status" value="1"/>
</dbReference>
<organism evidence="4 5">
    <name type="scientific">Schizosaccharomyces cryophilus (strain OY26 / ATCC MYA-4695 / CBS 11777 / NBRC 106824 / NRRL Y48691)</name>
    <name type="common">Fission yeast</name>
    <dbReference type="NCBI Taxonomy" id="653667"/>
    <lineage>
        <taxon>Eukaryota</taxon>
        <taxon>Fungi</taxon>
        <taxon>Dikarya</taxon>
        <taxon>Ascomycota</taxon>
        <taxon>Taphrinomycotina</taxon>
        <taxon>Schizosaccharomycetes</taxon>
        <taxon>Schizosaccharomycetales</taxon>
        <taxon>Schizosaccharomycetaceae</taxon>
        <taxon>Schizosaccharomyces</taxon>
    </lineage>
</organism>
<sequence>MTKDLVPTPVSRFLEKATNEPDEPFVDFYTENGIQKTYSHLDVLHRVNTIARFYQKNLPSGATVGVFMRQEVDLVCSILALWATGHTGVIFNEDWDEDVAAVISDRLHISFLVFSDLTEKYHLPGVKTLHLTTLETDPTAPRIQVGHEPEIALINHSSGSTGIPKSIPYRMEKYVPAADWGIPELSHNLTTPLIMAPNFALTTMVWMTALLAPGGRIMCPSMHTRTPVPVSSKAEQLAWNVHYALRYGSERLLILPKLLMLMLQTTIRENETFPNCKKVVVAGEMVPSNLVQSCQSVFPNAKIGAAYGSTETGFCGFYTDLEDKDLIYLPGSTIKEVMLLDDQMQPVPREVGNKGFVCLVSDAQSEPYVGEDEETRNSNLETYITVNHQPAIRFADLATWEIKDGKWGINIKGRVGRIVKRNGVFYDLNHLDKIANSLDIFNEAFSFLINNRFVLCYIPKETSLSSEKALEILNKTLKSTVWFSHCIPIKTLLFNATGKVDLKSLQSYAEARMFEEDNKLPKVTEPLAFEISKISTAILGNNTLEGKDVLFQAHGLDSIKAVQFSALLRKQLNCDIPVSLLMHQKSSPSSIAAAVKEGNSNQLAVSIVDVENDANQLAEKLGSVKPLERIQDSWILLTGATGFLGKRLLAYFLKQGAKVVCLIRGLNDSDAERRMYESLPNIEKYAKSLIVWASDLSDDSLSLSSEKWDFLEKHVSKIYHNGAMVHWTKTYHDLWKANVMSTKVLLDLSMVGPKSFVFVSGGGQQELATANREAKGQAMGYTLSKHAGELLCYKVKEKGNPNIHVILPGFILANDGEILARDFFWRFVQTCIRMQKWPTQENGASFPFRISSTEEIARCLHEGIEHQQSFPEDKNGRVMGYDDVDGNAMVSACEEKRGVKMQKVPLSIWLQEVDKCLEAEKESHPLFALRHLTEFAIQSGLLNDGTSGTKQKYLLSLEAFKNGLEQLNV</sequence>
<accession>S9VYR9</accession>
<dbReference type="Pfam" id="PF07993">
    <property type="entry name" value="NAD_binding_4"/>
    <property type="match status" value="1"/>
</dbReference>
<dbReference type="HOGENOM" id="CLU_012570_0_0_1"/>
<dbReference type="InterPro" id="IPR009081">
    <property type="entry name" value="PP-bd_ACP"/>
</dbReference>
<dbReference type="PANTHER" id="PTHR43439:SF2">
    <property type="entry name" value="ENZYME, PUTATIVE (JCVI)-RELATED"/>
    <property type="match status" value="1"/>
</dbReference>
<evidence type="ECO:0000313" key="4">
    <source>
        <dbReference type="EMBL" id="EPY51354.1"/>
    </source>
</evidence>
<evidence type="ECO:0000313" key="5">
    <source>
        <dbReference type="Proteomes" id="UP000015464"/>
    </source>
</evidence>
<dbReference type="InterPro" id="IPR042099">
    <property type="entry name" value="ANL_N_sf"/>
</dbReference>
<dbReference type="OrthoDB" id="416786at2759"/>
<keyword evidence="1" id="KW-0596">Phosphopantetheine</keyword>
<dbReference type="GeneID" id="25036850"/>
<dbReference type="Gene3D" id="3.40.50.12780">
    <property type="entry name" value="N-terminal domain of ligase-like"/>
    <property type="match status" value="1"/>
</dbReference>
<dbReference type="PROSITE" id="PS50075">
    <property type="entry name" value="CARRIER"/>
    <property type="match status" value="1"/>
</dbReference>
<dbReference type="Pfam" id="PF00501">
    <property type="entry name" value="AMP-binding"/>
    <property type="match status" value="1"/>
</dbReference>
<dbReference type="InterPro" id="IPR036736">
    <property type="entry name" value="ACP-like_sf"/>
</dbReference>
<evidence type="ECO:0000259" key="3">
    <source>
        <dbReference type="PROSITE" id="PS50075"/>
    </source>
</evidence>
<dbReference type="Proteomes" id="UP000015464">
    <property type="component" value="Unassembled WGS sequence"/>
</dbReference>
<dbReference type="Gene3D" id="1.10.1200.10">
    <property type="entry name" value="ACP-like"/>
    <property type="match status" value="1"/>
</dbReference>
<dbReference type="Pfam" id="PF00550">
    <property type="entry name" value="PP-binding"/>
    <property type="match status" value="1"/>
</dbReference>
<dbReference type="PROSITE" id="PS00455">
    <property type="entry name" value="AMP_BINDING"/>
    <property type="match status" value="1"/>
</dbReference>
<reference evidence="4 5" key="1">
    <citation type="journal article" date="2011" name="Science">
        <title>Comparative functional genomics of the fission yeasts.</title>
        <authorList>
            <person name="Rhind N."/>
            <person name="Chen Z."/>
            <person name="Yassour M."/>
            <person name="Thompson D.A."/>
            <person name="Haas B.J."/>
            <person name="Habib N."/>
            <person name="Wapinski I."/>
            <person name="Roy S."/>
            <person name="Lin M.F."/>
            <person name="Heiman D.I."/>
            <person name="Young S.K."/>
            <person name="Furuya K."/>
            <person name="Guo Y."/>
            <person name="Pidoux A."/>
            <person name="Chen H.M."/>
            <person name="Robbertse B."/>
            <person name="Goldberg J.M."/>
            <person name="Aoki K."/>
            <person name="Bayne E.H."/>
            <person name="Berlin A.M."/>
            <person name="Desjardins C.A."/>
            <person name="Dobbs E."/>
            <person name="Dukaj L."/>
            <person name="Fan L."/>
            <person name="FitzGerald M.G."/>
            <person name="French C."/>
            <person name="Gujja S."/>
            <person name="Hansen K."/>
            <person name="Keifenheim D."/>
            <person name="Levin J.Z."/>
            <person name="Mosher R.A."/>
            <person name="Mueller C.A."/>
            <person name="Pfiffner J."/>
            <person name="Priest M."/>
            <person name="Russ C."/>
            <person name="Smialowska A."/>
            <person name="Swoboda P."/>
            <person name="Sykes S.M."/>
            <person name="Vaughn M."/>
            <person name="Vengrova S."/>
            <person name="Yoder R."/>
            <person name="Zeng Q."/>
            <person name="Allshire R."/>
            <person name="Baulcombe D."/>
            <person name="Birren B.W."/>
            <person name="Brown W."/>
            <person name="Ekwall K."/>
            <person name="Kellis M."/>
            <person name="Leatherwood J."/>
            <person name="Levin H."/>
            <person name="Margalit H."/>
            <person name="Martienssen R."/>
            <person name="Nieduszynski C.A."/>
            <person name="Spatafora J.W."/>
            <person name="Friedman N."/>
            <person name="Dalgaard J.Z."/>
            <person name="Baumann P."/>
            <person name="Niki H."/>
            <person name="Regev A."/>
            <person name="Nusbaum C."/>
        </authorList>
    </citation>
    <scope>NUCLEOTIDE SEQUENCE [LARGE SCALE GENOMIC DNA]</scope>
    <source>
        <strain evidence="5">OY26 / ATCC MYA-4695 / CBS 11777 / NBRC 106824 / NRRL Y48691</strain>
    </source>
</reference>
<dbReference type="InterPro" id="IPR000873">
    <property type="entry name" value="AMP-dep_synth/lig_dom"/>
</dbReference>